<protein>
    <recommendedName>
        <fullName evidence="3">Solute-binding protein family 3/N-terminal domain-containing protein</fullName>
    </recommendedName>
</protein>
<dbReference type="EMBL" id="CP033066">
    <property type="protein sequence ID" value="AYM88663.1"/>
    <property type="molecule type" value="Genomic_DNA"/>
</dbReference>
<dbReference type="RefSeq" id="WP_121638485.1">
    <property type="nucleotide sequence ID" value="NZ_CP033066.1"/>
</dbReference>
<evidence type="ECO:0000313" key="1">
    <source>
        <dbReference type="EMBL" id="AYM88663.1"/>
    </source>
</evidence>
<evidence type="ECO:0000313" key="2">
    <source>
        <dbReference type="Proteomes" id="UP000279995"/>
    </source>
</evidence>
<evidence type="ECO:0008006" key="3">
    <source>
        <dbReference type="Google" id="ProtNLM"/>
    </source>
</evidence>
<dbReference type="SUPFAM" id="SSF53850">
    <property type="entry name" value="Periplasmic binding protein-like II"/>
    <property type="match status" value="1"/>
</dbReference>
<organism evidence="1 2">
    <name type="scientific">Pseudoalteromonas agarivorans</name>
    <dbReference type="NCBI Taxonomy" id="176102"/>
    <lineage>
        <taxon>Bacteria</taxon>
        <taxon>Pseudomonadati</taxon>
        <taxon>Pseudomonadota</taxon>
        <taxon>Gammaproteobacteria</taxon>
        <taxon>Alteromonadales</taxon>
        <taxon>Pseudoalteromonadaceae</taxon>
        <taxon>Pseudoalteromonas</taxon>
    </lineage>
</organism>
<proteinExistence type="predicted"/>
<name>A0AAD0XEV8_9GAMM</name>
<gene>
    <name evidence="1" type="ORF">D9T18_18440</name>
</gene>
<sequence length="284" mass="32497">MTKIFRTFTLSFMPVFTKFLIILHVLLISSLSHANEPLTLLSRANASTDGFLNSDKTFESLLNHTINTKLQWTNQARLIKRLMGNEAVCSYDIIKTPEREKHILFSNIPTTIYEQRKIYAFKRTLQNFPERVSVAQLLEKDFTLAVDSGTSYQKLEPVLTKYNEQIAAISSEDTSSQLPQLLIHNRIDMIVDYEVNVLGALTNEQLKQIDSREIAEFPEFVNGYFACSKSELGEKVIKTINILMNTPEIYDRLQKSLQQAYSADTSSAMMLAYSQEHVYLTSDE</sequence>
<accession>A0AAD0XEV8</accession>
<reference evidence="1 2" key="1">
    <citation type="submission" date="2018-10" db="EMBL/GenBank/DDBJ databases">
        <title>Complete Genome Sequence and Transcriptomic Profiles of a Marine Bacterium, Pseudoalteromonas agarivorans Hao 2018.</title>
        <authorList>
            <person name="Hao L."/>
        </authorList>
    </citation>
    <scope>NUCLEOTIDE SEQUENCE [LARGE SCALE GENOMIC DNA]</scope>
    <source>
        <strain evidence="1 2">Hao 2018</strain>
    </source>
</reference>
<dbReference type="AlphaFoldDB" id="A0AAD0XEV8"/>
<dbReference type="Gene3D" id="3.40.190.10">
    <property type="entry name" value="Periplasmic binding protein-like II"/>
    <property type="match status" value="2"/>
</dbReference>
<dbReference type="Proteomes" id="UP000279995">
    <property type="component" value="Chromosome II"/>
</dbReference>